<accession>A0A2M9A376</accession>
<dbReference type="Proteomes" id="UP000231134">
    <property type="component" value="Unassembled WGS sequence"/>
</dbReference>
<dbReference type="InterPro" id="IPR024079">
    <property type="entry name" value="MetalloPept_cat_dom_sf"/>
</dbReference>
<organism evidence="1 2">
    <name type="scientific">Hallerella succinigenes</name>
    <dbReference type="NCBI Taxonomy" id="1896222"/>
    <lineage>
        <taxon>Bacteria</taxon>
        <taxon>Pseudomonadati</taxon>
        <taxon>Fibrobacterota</taxon>
        <taxon>Fibrobacteria</taxon>
        <taxon>Fibrobacterales</taxon>
        <taxon>Fibrobacteraceae</taxon>
        <taxon>Hallerella</taxon>
    </lineage>
</organism>
<dbReference type="AlphaFoldDB" id="A0A2M9A376"/>
<dbReference type="Gene3D" id="3.40.390.10">
    <property type="entry name" value="Collagenase (Catalytic Domain)"/>
    <property type="match status" value="1"/>
</dbReference>
<dbReference type="EMBL" id="PGEX01000001">
    <property type="protein sequence ID" value="PJJ40170.1"/>
    <property type="molecule type" value="Genomic_DNA"/>
</dbReference>
<name>A0A2M9A376_9BACT</name>
<dbReference type="GO" id="GO:0008237">
    <property type="term" value="F:metallopeptidase activity"/>
    <property type="evidence" value="ECO:0007669"/>
    <property type="project" value="InterPro"/>
</dbReference>
<dbReference type="SUPFAM" id="SSF55486">
    <property type="entry name" value="Metalloproteases ('zincins'), catalytic domain"/>
    <property type="match status" value="1"/>
</dbReference>
<dbReference type="RefSeq" id="WP_157797788.1">
    <property type="nucleotide sequence ID" value="NZ_PGEX01000001.1"/>
</dbReference>
<sequence>MVDARMTKTKKKSRIFSLLGMASLFTLSGCELFETMSSSSDDVSLKPLDASFSIYANDPAANDSLEQHLSTGVLMRVFPNGQYTLSFDADSTHEAPKLQLYRLIPKTSTTYIIGNRTRSLEATDSAGRWVYHFDCQESDLAFWGTSLVEDGEYYSGEVQNLRFEGSGSNSLHFKVNLIVAGSYDGTQDNVSLDSLSRLMLEKFRSSFAAGGAVVDTLYLHYASERTDLSNFYPDNEPWLAGKSSDDYFVSELGGWPNSDAEPDIYNALDIVLVHRIEKTGILGYSALFSGNFGGGDGSTVVIGTHYLENNSRETSQSALQIVLTAIHESGHFFGLRHTTSTTTEVSNALDKSNVQDGLEDTPHCGALIPLLANSEVSADYLDMPSEVMPRIVLAKMGVMCPDALNPMFPISADNPEDTEAFTEDQLEFMAKMLQLYTH</sequence>
<evidence type="ECO:0000313" key="2">
    <source>
        <dbReference type="Proteomes" id="UP000231134"/>
    </source>
</evidence>
<dbReference type="OrthoDB" id="9771119at2"/>
<dbReference type="PROSITE" id="PS51257">
    <property type="entry name" value="PROKAR_LIPOPROTEIN"/>
    <property type="match status" value="1"/>
</dbReference>
<proteinExistence type="predicted"/>
<keyword evidence="2" id="KW-1185">Reference proteome</keyword>
<reference evidence="1 2" key="1">
    <citation type="submission" date="2017-11" db="EMBL/GenBank/DDBJ databases">
        <title>Animal gut microbial communities from fecal samples from Wisconsin, USA.</title>
        <authorList>
            <person name="Neumann A."/>
        </authorList>
    </citation>
    <scope>NUCLEOTIDE SEQUENCE [LARGE SCALE GENOMIC DNA]</scope>
    <source>
        <strain evidence="1 2">UWS3</strain>
    </source>
</reference>
<comment type="caution">
    <text evidence="1">The sequence shown here is derived from an EMBL/GenBank/DDBJ whole genome shotgun (WGS) entry which is preliminary data.</text>
</comment>
<evidence type="ECO:0000313" key="1">
    <source>
        <dbReference type="EMBL" id="PJJ40170.1"/>
    </source>
</evidence>
<protein>
    <submittedName>
        <fullName evidence="1">Uncharacterized protein</fullName>
    </submittedName>
</protein>
<gene>
    <name evidence="1" type="ORF">BGX16_0080</name>
</gene>